<protein>
    <submittedName>
        <fullName evidence="3">Serpentine Receptor, class T</fullName>
    </submittedName>
</protein>
<keyword evidence="2" id="KW-1185">Reference proteome</keyword>
<feature type="transmembrane region" description="Helical" evidence="1">
    <location>
        <begin position="106"/>
        <end position="129"/>
    </location>
</feature>
<feature type="transmembrane region" description="Helical" evidence="1">
    <location>
        <begin position="35"/>
        <end position="58"/>
    </location>
</feature>
<keyword evidence="1" id="KW-1133">Transmembrane helix</keyword>
<organism evidence="2 3">
    <name type="scientific">Steinernema glaseri</name>
    <dbReference type="NCBI Taxonomy" id="37863"/>
    <lineage>
        <taxon>Eukaryota</taxon>
        <taxon>Metazoa</taxon>
        <taxon>Ecdysozoa</taxon>
        <taxon>Nematoda</taxon>
        <taxon>Chromadorea</taxon>
        <taxon>Rhabditida</taxon>
        <taxon>Tylenchina</taxon>
        <taxon>Panagrolaimomorpha</taxon>
        <taxon>Strongyloidoidea</taxon>
        <taxon>Steinernematidae</taxon>
        <taxon>Steinernema</taxon>
    </lineage>
</organism>
<dbReference type="PANTHER" id="PTHR23021">
    <property type="entry name" value="SERPENTINE RECEPTOR, CLASS T"/>
    <property type="match status" value="1"/>
</dbReference>
<keyword evidence="1" id="KW-0472">Membrane</keyword>
<dbReference type="Proteomes" id="UP000095287">
    <property type="component" value="Unplaced"/>
</dbReference>
<feature type="transmembrane region" description="Helical" evidence="1">
    <location>
        <begin position="272"/>
        <end position="298"/>
    </location>
</feature>
<evidence type="ECO:0000256" key="1">
    <source>
        <dbReference type="SAM" id="Phobius"/>
    </source>
</evidence>
<dbReference type="PANTHER" id="PTHR23021:SF11">
    <property type="entry name" value="SERPENTINE RECEPTOR, CLASS T"/>
    <property type="match status" value="1"/>
</dbReference>
<reference evidence="3" key="1">
    <citation type="submission" date="2016-11" db="UniProtKB">
        <authorList>
            <consortium name="WormBaseParasite"/>
        </authorList>
    </citation>
    <scope>IDENTIFICATION</scope>
</reference>
<evidence type="ECO:0000313" key="3">
    <source>
        <dbReference type="WBParaSite" id="L893_g2906.t1"/>
    </source>
</evidence>
<feature type="transmembrane region" description="Helical" evidence="1">
    <location>
        <begin position="70"/>
        <end position="94"/>
    </location>
</feature>
<proteinExistence type="predicted"/>
<evidence type="ECO:0000313" key="2">
    <source>
        <dbReference type="Proteomes" id="UP000095287"/>
    </source>
</evidence>
<dbReference type="AlphaFoldDB" id="A0A1I7ZRE1"/>
<keyword evidence="1" id="KW-0812">Transmembrane</keyword>
<dbReference type="WBParaSite" id="L893_g2906.t1">
    <property type="protein sequence ID" value="L893_g2906.t1"/>
    <property type="gene ID" value="L893_g2906"/>
</dbReference>
<dbReference type="SUPFAM" id="SSF81321">
    <property type="entry name" value="Family A G protein-coupled receptor-like"/>
    <property type="match status" value="1"/>
</dbReference>
<feature type="transmembrane region" description="Helical" evidence="1">
    <location>
        <begin position="249"/>
        <end position="266"/>
    </location>
</feature>
<name>A0A1I7ZRE1_9BILA</name>
<dbReference type="InterPro" id="IPR019425">
    <property type="entry name" value="7TM_GPCR_serpentine_rcpt_Srt"/>
</dbReference>
<dbReference type="Pfam" id="PF10321">
    <property type="entry name" value="7TM_GPCR_Srt"/>
    <property type="match status" value="1"/>
</dbReference>
<feature type="transmembrane region" description="Helical" evidence="1">
    <location>
        <begin position="209"/>
        <end position="228"/>
    </location>
</feature>
<sequence>MDIYLFDHEKYKYFYNCSMYTTEQWNSFGVRRPGLGIFSIMAGSFAIILYIPCAKTMLLPELWKLPCYRLMFLNSIIDILGLLNSCVVSGYLSIEGVVYCSYPDFLYIYGSFIMGLWAAQCMTAFILGINRCVEFWQHRFLAGLFEGYKMAFWWVVVIAYFFVFFMFTGSCPYNTIVNMWMTDPYLGIPEIKADRSWYENLKLVNMNNTGVFVGLSSCYIFLVVSIWLRRRMTGSVALSKIQRQVSIQACIICSFICITGGMYVFFELFPELASPIFIIIDFLSWQCGFYGVITCYMVMNRTLRRGVIGFYLRLIGYVPDPEMTSTMMTVTVVGTSIYVP</sequence>
<feature type="transmembrane region" description="Helical" evidence="1">
    <location>
        <begin position="150"/>
        <end position="169"/>
    </location>
</feature>
<accession>A0A1I7ZRE1</accession>